<keyword evidence="4" id="KW-0808">Transferase</keyword>
<dbReference type="Pfam" id="PF00512">
    <property type="entry name" value="HisKA"/>
    <property type="match status" value="1"/>
</dbReference>
<dbReference type="SUPFAM" id="SSF47384">
    <property type="entry name" value="Homodimeric domain of signal transducing histidine kinase"/>
    <property type="match status" value="1"/>
</dbReference>
<evidence type="ECO:0000256" key="1">
    <source>
        <dbReference type="ARBA" id="ARBA00000085"/>
    </source>
</evidence>
<dbReference type="GO" id="GO:0000155">
    <property type="term" value="F:phosphorelay sensor kinase activity"/>
    <property type="evidence" value="ECO:0007669"/>
    <property type="project" value="InterPro"/>
</dbReference>
<dbReference type="AlphaFoldDB" id="A0AAE5LQA4"/>
<dbReference type="SUPFAM" id="SSF55874">
    <property type="entry name" value="ATPase domain of HSP90 chaperone/DNA topoisomerase II/histidine kinase"/>
    <property type="match status" value="1"/>
</dbReference>
<dbReference type="EMBL" id="JABTDW010000001">
    <property type="protein sequence ID" value="NSB14458.1"/>
    <property type="molecule type" value="Genomic_DNA"/>
</dbReference>
<dbReference type="Proteomes" id="UP000822184">
    <property type="component" value="Unassembled WGS sequence"/>
</dbReference>
<dbReference type="InterPro" id="IPR036097">
    <property type="entry name" value="HisK_dim/P_sf"/>
</dbReference>
<reference evidence="12" key="1">
    <citation type="submission" date="2020-06" db="EMBL/GenBank/DDBJ databases">
        <title>Genomic insights into acetone-butanol-ethanol (ABE) fermentation by sequencing solventogenic clostridia strains.</title>
        <authorList>
            <person name="Brown S."/>
        </authorList>
    </citation>
    <scope>NUCLEOTIDE SEQUENCE</scope>
    <source>
        <strain evidence="12">DJ123</strain>
    </source>
</reference>
<proteinExistence type="predicted"/>
<keyword evidence="6" id="KW-0418">Kinase</keyword>
<dbReference type="NCBIfam" id="TIGR00229">
    <property type="entry name" value="sensory_box"/>
    <property type="match status" value="1"/>
</dbReference>
<feature type="domain" description="Histidine kinase" evidence="11">
    <location>
        <begin position="357"/>
        <end position="581"/>
    </location>
</feature>
<dbReference type="PANTHER" id="PTHR43547">
    <property type="entry name" value="TWO-COMPONENT HISTIDINE KINASE"/>
    <property type="match status" value="1"/>
</dbReference>
<dbReference type="InterPro" id="IPR003661">
    <property type="entry name" value="HisK_dim/P_dom"/>
</dbReference>
<evidence type="ECO:0000259" key="11">
    <source>
        <dbReference type="PROSITE" id="PS50109"/>
    </source>
</evidence>
<feature type="coiled-coil region" evidence="9">
    <location>
        <begin position="184"/>
        <end position="211"/>
    </location>
</feature>
<evidence type="ECO:0000256" key="10">
    <source>
        <dbReference type="SAM" id="Phobius"/>
    </source>
</evidence>
<accession>A0AAE5LQA4</accession>
<dbReference type="InterPro" id="IPR000014">
    <property type="entry name" value="PAS"/>
</dbReference>
<dbReference type="Gene3D" id="3.30.565.10">
    <property type="entry name" value="Histidine kinase-like ATPase, C-terminal domain"/>
    <property type="match status" value="1"/>
</dbReference>
<evidence type="ECO:0000256" key="6">
    <source>
        <dbReference type="ARBA" id="ARBA00022777"/>
    </source>
</evidence>
<dbReference type="EC" id="2.7.13.3" evidence="2"/>
<keyword evidence="10" id="KW-0812">Transmembrane</keyword>
<gene>
    <name evidence="12" type="ORF">BCD95_002717</name>
</gene>
<dbReference type="InterPro" id="IPR003594">
    <property type="entry name" value="HATPase_dom"/>
</dbReference>
<dbReference type="InterPro" id="IPR005467">
    <property type="entry name" value="His_kinase_dom"/>
</dbReference>
<dbReference type="InterPro" id="IPR036890">
    <property type="entry name" value="HATPase_C_sf"/>
</dbReference>
<feature type="transmembrane region" description="Helical" evidence="10">
    <location>
        <begin position="40"/>
        <end position="60"/>
    </location>
</feature>
<dbReference type="SMART" id="SM00388">
    <property type="entry name" value="HisKA"/>
    <property type="match status" value="1"/>
</dbReference>
<sequence length="612" mass="70596">MKINNQNNNSMSSLIKTTIVFFVSIMIYQNLSKSILNESTIYDCYSLCIITLFVVSALLFNRFILFISSKMMRIVKNPNMAYLIEVTFLTLFIFLPMCLLHSYEEEFKFIFLLIIILTVIKMGLKYGVVSSIIVDIIILTSDVFYETKIDGINIQFERDLMVCIIFIFVAWILGQYVTIESNNKIKTERKLKQLNSKLKEQLNQRKEMESLLLNNKICYDMLFENSVNSIIVHRNGEIIYANASATRLLGLKGESFYNHYLSELIQDIKKRYSNISNNKCVKITSEENIVNCDGELIPVLNTSSFFTYKGEPSVLTFLRDITSEKKVESLQEDIEKKLKLLNESREFNNLIMNFFTNMSHELKTPVNVIYSAVQTIKIYLDDYNLGNSKKCKSYLKTMKQNCLRMIRIINNFLDTTKLNSDSGFIKLKKRNGNIVSIIEDITQSIASYVNDKDITLIFDTNVEEKIMGFDYDMMERIMLNLISNALKYSHSNGHIYVDFIDKDTSVMIKVKDEGDGIPEDKLNFIFERFGQVDSTLSRKCEGTGIGLYLVRSFVEMHGGKVSVASVEGQGSEFIIELPAELVKNQEEEDKLLFKTNVEKIEIEFSDIYSLQC</sequence>
<evidence type="ECO:0000256" key="7">
    <source>
        <dbReference type="ARBA" id="ARBA00022840"/>
    </source>
</evidence>
<dbReference type="Pfam" id="PF13426">
    <property type="entry name" value="PAS_9"/>
    <property type="match status" value="1"/>
</dbReference>
<keyword evidence="9" id="KW-0175">Coiled coil</keyword>
<dbReference type="CDD" id="cd00082">
    <property type="entry name" value="HisKA"/>
    <property type="match status" value="1"/>
</dbReference>
<comment type="caution">
    <text evidence="12">The sequence shown here is derived from an EMBL/GenBank/DDBJ whole genome shotgun (WGS) entry which is preliminary data.</text>
</comment>
<dbReference type="GO" id="GO:0005524">
    <property type="term" value="F:ATP binding"/>
    <property type="evidence" value="ECO:0007669"/>
    <property type="project" value="UniProtKB-KW"/>
</dbReference>
<evidence type="ECO:0000256" key="8">
    <source>
        <dbReference type="ARBA" id="ARBA00023012"/>
    </source>
</evidence>
<dbReference type="SUPFAM" id="SSF55785">
    <property type="entry name" value="PYP-like sensor domain (PAS domain)"/>
    <property type="match status" value="1"/>
</dbReference>
<keyword evidence="8" id="KW-0902">Two-component regulatory system</keyword>
<keyword evidence="7" id="KW-0067">ATP-binding</keyword>
<feature type="transmembrane region" description="Helical" evidence="10">
    <location>
        <begin position="109"/>
        <end position="139"/>
    </location>
</feature>
<protein>
    <recommendedName>
        <fullName evidence="2">histidine kinase</fullName>
        <ecNumber evidence="2">2.7.13.3</ecNumber>
    </recommendedName>
</protein>
<evidence type="ECO:0000313" key="13">
    <source>
        <dbReference type="Proteomes" id="UP000822184"/>
    </source>
</evidence>
<dbReference type="Gene3D" id="3.30.450.20">
    <property type="entry name" value="PAS domain"/>
    <property type="match status" value="1"/>
</dbReference>
<evidence type="ECO:0000256" key="2">
    <source>
        <dbReference type="ARBA" id="ARBA00012438"/>
    </source>
</evidence>
<dbReference type="FunFam" id="3.30.565.10:FF:000037">
    <property type="entry name" value="Hybrid sensor histidine kinase/response regulator"/>
    <property type="match status" value="1"/>
</dbReference>
<dbReference type="InterPro" id="IPR004358">
    <property type="entry name" value="Sig_transdc_His_kin-like_C"/>
</dbReference>
<comment type="catalytic activity">
    <reaction evidence="1">
        <text>ATP + protein L-histidine = ADP + protein N-phospho-L-histidine.</text>
        <dbReference type="EC" id="2.7.13.3"/>
    </reaction>
</comment>
<evidence type="ECO:0000256" key="9">
    <source>
        <dbReference type="SAM" id="Coils"/>
    </source>
</evidence>
<dbReference type="InterPro" id="IPR035965">
    <property type="entry name" value="PAS-like_dom_sf"/>
</dbReference>
<evidence type="ECO:0000256" key="4">
    <source>
        <dbReference type="ARBA" id="ARBA00022679"/>
    </source>
</evidence>
<dbReference type="PRINTS" id="PR00344">
    <property type="entry name" value="BCTRLSENSOR"/>
</dbReference>
<evidence type="ECO:0000256" key="5">
    <source>
        <dbReference type="ARBA" id="ARBA00022741"/>
    </source>
</evidence>
<dbReference type="RefSeq" id="WP_023975774.1">
    <property type="nucleotide sequence ID" value="NZ_JABTDW010000001.1"/>
</dbReference>
<organism evidence="12 13">
    <name type="scientific">Clostridium beijerinckii</name>
    <name type="common">Clostridium MP</name>
    <dbReference type="NCBI Taxonomy" id="1520"/>
    <lineage>
        <taxon>Bacteria</taxon>
        <taxon>Bacillati</taxon>
        <taxon>Bacillota</taxon>
        <taxon>Clostridia</taxon>
        <taxon>Eubacteriales</taxon>
        <taxon>Clostridiaceae</taxon>
        <taxon>Clostridium</taxon>
    </lineage>
</organism>
<evidence type="ECO:0000256" key="3">
    <source>
        <dbReference type="ARBA" id="ARBA00022553"/>
    </source>
</evidence>
<keyword evidence="3" id="KW-0597">Phosphoprotein</keyword>
<dbReference type="SMART" id="SM00387">
    <property type="entry name" value="HATPase_c"/>
    <property type="match status" value="1"/>
</dbReference>
<dbReference type="Pfam" id="PF02518">
    <property type="entry name" value="HATPase_c"/>
    <property type="match status" value="1"/>
</dbReference>
<name>A0AAE5LQA4_CLOBE</name>
<keyword evidence="10" id="KW-1133">Transmembrane helix</keyword>
<feature type="transmembrane region" description="Helical" evidence="10">
    <location>
        <begin position="81"/>
        <end position="103"/>
    </location>
</feature>
<dbReference type="PANTHER" id="PTHR43547:SF2">
    <property type="entry name" value="HYBRID SIGNAL TRANSDUCTION HISTIDINE KINASE C"/>
    <property type="match status" value="1"/>
</dbReference>
<keyword evidence="5" id="KW-0547">Nucleotide-binding</keyword>
<keyword evidence="10" id="KW-0472">Membrane</keyword>
<feature type="transmembrane region" description="Helical" evidence="10">
    <location>
        <begin position="12"/>
        <end position="28"/>
    </location>
</feature>
<evidence type="ECO:0000313" key="12">
    <source>
        <dbReference type="EMBL" id="NSB14458.1"/>
    </source>
</evidence>
<feature type="transmembrane region" description="Helical" evidence="10">
    <location>
        <begin position="160"/>
        <end position="179"/>
    </location>
</feature>
<dbReference type="Gene3D" id="1.10.287.130">
    <property type="match status" value="1"/>
</dbReference>
<dbReference type="PROSITE" id="PS50109">
    <property type="entry name" value="HIS_KIN"/>
    <property type="match status" value="1"/>
</dbReference>